<name>A0A9N9I7T6_FUNMO</name>
<organism evidence="6 7">
    <name type="scientific">Funneliformis mosseae</name>
    <name type="common">Endomycorrhizal fungus</name>
    <name type="synonym">Glomus mosseae</name>
    <dbReference type="NCBI Taxonomy" id="27381"/>
    <lineage>
        <taxon>Eukaryota</taxon>
        <taxon>Fungi</taxon>
        <taxon>Fungi incertae sedis</taxon>
        <taxon>Mucoromycota</taxon>
        <taxon>Glomeromycotina</taxon>
        <taxon>Glomeromycetes</taxon>
        <taxon>Glomerales</taxon>
        <taxon>Glomeraceae</taxon>
        <taxon>Funneliformis</taxon>
    </lineage>
</organism>
<comment type="caution">
    <text evidence="6">The sequence shown here is derived from an EMBL/GenBank/DDBJ whole genome shotgun (WGS) entry which is preliminary data.</text>
</comment>
<evidence type="ECO:0000259" key="5">
    <source>
        <dbReference type="PROSITE" id="PS51134"/>
    </source>
</evidence>
<evidence type="ECO:0000256" key="2">
    <source>
        <dbReference type="ARBA" id="ARBA00023163"/>
    </source>
</evidence>
<evidence type="ECO:0000313" key="6">
    <source>
        <dbReference type="EMBL" id="CAG8724180.1"/>
    </source>
</evidence>
<keyword evidence="4" id="KW-0863">Zinc-finger</keyword>
<evidence type="ECO:0000256" key="1">
    <source>
        <dbReference type="ARBA" id="ARBA00023015"/>
    </source>
</evidence>
<dbReference type="InterPro" id="IPR013137">
    <property type="entry name" value="Znf_TFIIB"/>
</dbReference>
<gene>
    <name evidence="6" type="ORF">FMOSSE_LOCUS15214</name>
</gene>
<dbReference type="PRINTS" id="PR00685">
    <property type="entry name" value="TIFACTORIIB"/>
</dbReference>
<dbReference type="AlphaFoldDB" id="A0A9N9I7T6"/>
<feature type="domain" description="TFIIB-type" evidence="5">
    <location>
        <begin position="7"/>
        <end position="40"/>
    </location>
</feature>
<dbReference type="PROSITE" id="PS51134">
    <property type="entry name" value="ZF_TFIIB"/>
    <property type="match status" value="1"/>
</dbReference>
<dbReference type="Proteomes" id="UP000789375">
    <property type="component" value="Unassembled WGS sequence"/>
</dbReference>
<dbReference type="GO" id="GO:0005634">
    <property type="term" value="C:nucleus"/>
    <property type="evidence" value="ECO:0007669"/>
    <property type="project" value="TreeGrafter"/>
</dbReference>
<dbReference type="GO" id="GO:0097550">
    <property type="term" value="C:transcription preinitiation complex"/>
    <property type="evidence" value="ECO:0007669"/>
    <property type="project" value="TreeGrafter"/>
</dbReference>
<feature type="non-terminal residue" evidence="6">
    <location>
        <position position="1"/>
    </location>
</feature>
<keyword evidence="1" id="KW-0805">Transcription regulation</keyword>
<evidence type="ECO:0000256" key="4">
    <source>
        <dbReference type="PROSITE-ProRule" id="PRU00469"/>
    </source>
</evidence>
<reference evidence="6" key="1">
    <citation type="submission" date="2021-06" db="EMBL/GenBank/DDBJ databases">
        <authorList>
            <person name="Kallberg Y."/>
            <person name="Tangrot J."/>
            <person name="Rosling A."/>
        </authorList>
    </citation>
    <scope>NUCLEOTIDE SEQUENCE</scope>
    <source>
        <strain evidence="6">87-6 pot B 2015</strain>
    </source>
</reference>
<proteinExistence type="predicted"/>
<dbReference type="Pfam" id="PF08271">
    <property type="entry name" value="Zn_Ribbon_TF"/>
    <property type="match status" value="1"/>
</dbReference>
<dbReference type="GO" id="GO:0070897">
    <property type="term" value="P:transcription preinitiation complex assembly"/>
    <property type="evidence" value="ECO:0007669"/>
    <property type="project" value="InterPro"/>
</dbReference>
<keyword evidence="7" id="KW-1185">Reference proteome</keyword>
<dbReference type="Gene3D" id="1.10.472.170">
    <property type="match status" value="1"/>
</dbReference>
<dbReference type="PANTHER" id="PTHR11618">
    <property type="entry name" value="TRANSCRIPTION INITIATION FACTOR IIB-RELATED"/>
    <property type="match status" value="1"/>
</dbReference>
<dbReference type="GO" id="GO:0016251">
    <property type="term" value="F:RNA polymerase II general transcription initiation factor activity"/>
    <property type="evidence" value="ECO:0007669"/>
    <property type="project" value="TreeGrafter"/>
</dbReference>
<dbReference type="PANTHER" id="PTHR11618:SF13">
    <property type="entry name" value="TRANSCRIPTION INITIATION FACTOR IIB"/>
    <property type="match status" value="1"/>
</dbReference>
<dbReference type="FunFam" id="2.20.25.10:FF:000036">
    <property type="entry name" value="Transcription initiation factor IIB"/>
    <property type="match status" value="1"/>
</dbReference>
<protein>
    <recommendedName>
        <fullName evidence="3">General transcription factor TFIIB</fullName>
    </recommendedName>
</protein>
<feature type="non-terminal residue" evidence="6">
    <location>
        <position position="239"/>
    </location>
</feature>
<keyword evidence="2" id="KW-0804">Transcription</keyword>
<evidence type="ECO:0000313" key="7">
    <source>
        <dbReference type="Proteomes" id="UP000789375"/>
    </source>
</evidence>
<keyword evidence="4" id="KW-0862">Zinc</keyword>
<dbReference type="SUPFAM" id="SSF57783">
    <property type="entry name" value="Zinc beta-ribbon"/>
    <property type="match status" value="1"/>
</dbReference>
<keyword evidence="4" id="KW-0479">Metal-binding</keyword>
<accession>A0A9N9I7T6</accession>
<dbReference type="EMBL" id="CAJVPP010014450">
    <property type="protein sequence ID" value="CAG8724180.1"/>
    <property type="molecule type" value="Genomic_DNA"/>
</dbReference>
<dbReference type="GO" id="GO:0017025">
    <property type="term" value="F:TBP-class protein binding"/>
    <property type="evidence" value="ECO:0007669"/>
    <property type="project" value="TreeGrafter"/>
</dbReference>
<dbReference type="InterPro" id="IPR000812">
    <property type="entry name" value="TFIIB"/>
</dbReference>
<dbReference type="GO" id="GO:0006367">
    <property type="term" value="P:transcription initiation at RNA polymerase II promoter"/>
    <property type="evidence" value="ECO:0007669"/>
    <property type="project" value="TreeGrafter"/>
</dbReference>
<evidence type="ECO:0000256" key="3">
    <source>
        <dbReference type="ARBA" id="ARBA00031706"/>
    </source>
</evidence>
<sequence length="239" mass="26588">FRPDLNISLICPECRNSQANLIEEYSSGDIVCGDCGLVLADRIIDTRSEWRTYNGGDNDPPRVGAAADPLLKDSALNKIISSKGRKGLTRTHIKATTSEFDMTLKHAFSEIEALCGLKKLRDLLELSKRTDDLSLLSGRNQNTFAAVGIPIDNIAKVSGMVLGSIKSVYRFLHAKRESFQDIIDNKERVMSPRKIASLNLIQLPNFHLANLLITPFLLNPARESKSRKTGQTEIRGPYY</sequence>
<dbReference type="GO" id="GO:0008270">
    <property type="term" value="F:zinc ion binding"/>
    <property type="evidence" value="ECO:0007669"/>
    <property type="project" value="UniProtKB-KW"/>
</dbReference>